<dbReference type="CDD" id="cd07343">
    <property type="entry name" value="M48A_Zmpste24p_like"/>
    <property type="match status" value="1"/>
</dbReference>
<dbReference type="Pfam" id="PF01435">
    <property type="entry name" value="Peptidase_M48"/>
    <property type="match status" value="1"/>
</dbReference>
<dbReference type="InterPro" id="IPR001915">
    <property type="entry name" value="Peptidase_M48"/>
</dbReference>
<feature type="domain" description="Peptidase M48" evidence="8">
    <location>
        <begin position="196"/>
        <end position="397"/>
    </location>
</feature>
<sequence>MLETVVILYSIFVLMRLYISVMQIGYINQEKRKEPILMSSAKYMVSANYAVAKEKLSLVETFVDYLMFLWWVIAGFAWIESIIHFDSTITQSVAFLFGFIIINFIVGLPFELYMKFKIDEDFKFNKMTPKDYIIDTLKSSLLFIILGGAIFYLLSWIISSYEAWWLWGFGIMFVVVLGANIVYPIFIAPIFNKFTPLEDGELKTAIIDMMESVGLKSDGIFSMDASKKDSRLNAYFAGVGKSKRVVLFDTLIEKLTKDELLAVLGHELGHFKHGDIFKNLGLISILLFITFFLAGNIPDELFTQIGVIPSAGAKIAILMLLMPIISFIFTPIMSFVSRHNEYEADEFGANLGGKENLASALLKLVTENKSFPKSHPLVIFFYYTHPPVIERLKELGYEDKAIVS</sequence>
<evidence type="ECO:0000256" key="2">
    <source>
        <dbReference type="ARBA" id="ARBA00022670"/>
    </source>
</evidence>
<keyword evidence="7" id="KW-0472">Membrane</keyword>
<feature type="transmembrane region" description="Helical" evidence="7">
    <location>
        <begin position="95"/>
        <end position="116"/>
    </location>
</feature>
<feature type="transmembrane region" description="Helical" evidence="7">
    <location>
        <begin position="276"/>
        <end position="295"/>
    </location>
</feature>
<feature type="transmembrane region" description="Helical" evidence="7">
    <location>
        <begin position="315"/>
        <end position="336"/>
    </location>
</feature>
<keyword evidence="3" id="KW-0479">Metal-binding</keyword>
<proteinExistence type="predicted"/>
<feature type="transmembrane region" description="Helical" evidence="7">
    <location>
        <begin position="62"/>
        <end position="83"/>
    </location>
</feature>
<evidence type="ECO:0000256" key="6">
    <source>
        <dbReference type="ARBA" id="ARBA00023049"/>
    </source>
</evidence>
<keyword evidence="7" id="KW-0812">Transmembrane</keyword>
<reference evidence="10" key="1">
    <citation type="submission" date="2016-10" db="EMBL/GenBank/DDBJ databases">
        <authorList>
            <person name="de Groot N.N."/>
        </authorList>
    </citation>
    <scope>NUCLEOTIDE SEQUENCE</scope>
</reference>
<protein>
    <submittedName>
        <fullName evidence="10">Putative integral membrane zinc-metalloprotease</fullName>
    </submittedName>
</protein>
<evidence type="ECO:0000256" key="3">
    <source>
        <dbReference type="ARBA" id="ARBA00022723"/>
    </source>
</evidence>
<comment type="cofactor">
    <cofactor evidence="1">
        <name>Zn(2+)</name>
        <dbReference type="ChEBI" id="CHEBI:29105"/>
    </cofactor>
</comment>
<keyword evidence="2 10" id="KW-0645">Protease</keyword>
<evidence type="ECO:0000259" key="9">
    <source>
        <dbReference type="Pfam" id="PF16491"/>
    </source>
</evidence>
<dbReference type="GO" id="GO:0046872">
    <property type="term" value="F:metal ion binding"/>
    <property type="evidence" value="ECO:0007669"/>
    <property type="project" value="UniProtKB-KW"/>
</dbReference>
<dbReference type="Gene3D" id="3.30.2010.10">
    <property type="entry name" value="Metalloproteases ('zincins'), catalytic domain"/>
    <property type="match status" value="1"/>
</dbReference>
<keyword evidence="4" id="KW-0378">Hydrolase</keyword>
<evidence type="ECO:0000256" key="5">
    <source>
        <dbReference type="ARBA" id="ARBA00022833"/>
    </source>
</evidence>
<name>A0A1W1EHP6_9ZZZZ</name>
<dbReference type="FunFam" id="3.30.2010.10:FF:000010">
    <property type="entry name" value="M48 family peptidase"/>
    <property type="match status" value="1"/>
</dbReference>
<dbReference type="Pfam" id="PF16491">
    <property type="entry name" value="Peptidase_M48_N"/>
    <property type="match status" value="1"/>
</dbReference>
<dbReference type="AlphaFoldDB" id="A0A1W1EHP6"/>
<dbReference type="PANTHER" id="PTHR10120">
    <property type="entry name" value="CAAX PRENYL PROTEASE 1"/>
    <property type="match status" value="1"/>
</dbReference>
<dbReference type="InterPro" id="IPR027057">
    <property type="entry name" value="CAXX_Prtase_1"/>
</dbReference>
<gene>
    <name evidence="10" type="ORF">MNB_SV-15-264</name>
</gene>
<evidence type="ECO:0000259" key="8">
    <source>
        <dbReference type="Pfam" id="PF01435"/>
    </source>
</evidence>
<dbReference type="GO" id="GO:0004222">
    <property type="term" value="F:metalloendopeptidase activity"/>
    <property type="evidence" value="ECO:0007669"/>
    <property type="project" value="InterPro"/>
</dbReference>
<accession>A0A1W1EHP6</accession>
<keyword evidence="7" id="KW-1133">Transmembrane helix</keyword>
<feature type="transmembrane region" description="Helical" evidence="7">
    <location>
        <begin position="6"/>
        <end position="27"/>
    </location>
</feature>
<evidence type="ECO:0000256" key="4">
    <source>
        <dbReference type="ARBA" id="ARBA00022801"/>
    </source>
</evidence>
<keyword evidence="6 10" id="KW-0482">Metalloprotease</keyword>
<organism evidence="10">
    <name type="scientific">hydrothermal vent metagenome</name>
    <dbReference type="NCBI Taxonomy" id="652676"/>
    <lineage>
        <taxon>unclassified sequences</taxon>
        <taxon>metagenomes</taxon>
        <taxon>ecological metagenomes</taxon>
    </lineage>
</organism>
<feature type="domain" description="CAAX prenyl protease 1 N-terminal" evidence="9">
    <location>
        <begin position="38"/>
        <end position="193"/>
    </location>
</feature>
<dbReference type="GO" id="GO:0071586">
    <property type="term" value="P:CAAX-box protein processing"/>
    <property type="evidence" value="ECO:0007669"/>
    <property type="project" value="InterPro"/>
</dbReference>
<feature type="transmembrane region" description="Helical" evidence="7">
    <location>
        <begin position="137"/>
        <end position="158"/>
    </location>
</feature>
<dbReference type="InterPro" id="IPR032456">
    <property type="entry name" value="Peptidase_M48_N"/>
</dbReference>
<dbReference type="EMBL" id="FRYL01000005">
    <property type="protein sequence ID" value="SHO80366.1"/>
    <property type="molecule type" value="Genomic_DNA"/>
</dbReference>
<keyword evidence="5" id="KW-0862">Zinc</keyword>
<feature type="transmembrane region" description="Helical" evidence="7">
    <location>
        <begin position="164"/>
        <end position="186"/>
    </location>
</feature>
<evidence type="ECO:0000256" key="7">
    <source>
        <dbReference type="SAM" id="Phobius"/>
    </source>
</evidence>
<evidence type="ECO:0000313" key="10">
    <source>
        <dbReference type="EMBL" id="SHO80366.1"/>
    </source>
</evidence>
<evidence type="ECO:0000256" key="1">
    <source>
        <dbReference type="ARBA" id="ARBA00001947"/>
    </source>
</evidence>